<evidence type="ECO:0000313" key="2">
    <source>
        <dbReference type="EMBL" id="TQM65324.1"/>
    </source>
</evidence>
<dbReference type="OrthoDB" id="5188303at2"/>
<dbReference type="EMBL" id="VFPN01000001">
    <property type="protein sequence ID" value="TQM65324.1"/>
    <property type="molecule type" value="Genomic_DNA"/>
</dbReference>
<dbReference type="Proteomes" id="UP000318331">
    <property type="component" value="Unassembled WGS sequence"/>
</dbReference>
<sequence length="258" mass="27158">MAAQNLGSTNKADSAGFPWAGRAFESNEFANDDGSTPEVLALALTRFAEGAAGPESVVDAFRSARLLIPLVTEAGDIGFTEDGRQVDKTQELSIVTVAAPDGRRALPVFSCVAAMAEWNPLARPVPADGIRVALAAAGEETDLVVLDPGAATEFVLRRPTVWAVAQENPWSPAWRDPEVAFAFESSVADEPAVVAVELSSGDPRSRLAAPELAVRLRLVPGLGESEVAGLVQRLQIAWSRSELIADRVDSMALTLAAA</sequence>
<dbReference type="AlphaFoldDB" id="A0A543I402"/>
<name>A0A543I402_9MICO</name>
<dbReference type="Pfam" id="PF07179">
    <property type="entry name" value="SseB"/>
    <property type="match status" value="1"/>
</dbReference>
<feature type="domain" description="SseB protein N-terminal" evidence="1">
    <location>
        <begin position="42"/>
        <end position="163"/>
    </location>
</feature>
<gene>
    <name evidence="2" type="ORF">FB466_0119</name>
</gene>
<dbReference type="InterPro" id="IPR009839">
    <property type="entry name" value="SseB_N"/>
</dbReference>
<organism evidence="2 3">
    <name type="scientific">Klugiella xanthotipulae</name>
    <dbReference type="NCBI Taxonomy" id="244735"/>
    <lineage>
        <taxon>Bacteria</taxon>
        <taxon>Bacillati</taxon>
        <taxon>Actinomycetota</taxon>
        <taxon>Actinomycetes</taxon>
        <taxon>Micrococcales</taxon>
        <taxon>Microbacteriaceae</taxon>
        <taxon>Klugiella</taxon>
    </lineage>
</organism>
<dbReference type="RefSeq" id="WP_141915024.1">
    <property type="nucleotide sequence ID" value="NZ_BAAAYS010000013.1"/>
</dbReference>
<evidence type="ECO:0000259" key="1">
    <source>
        <dbReference type="Pfam" id="PF07179"/>
    </source>
</evidence>
<protein>
    <submittedName>
        <fullName evidence="2">Type III secretion system (T3SS) SseB-like protein</fullName>
    </submittedName>
</protein>
<accession>A0A543I402</accession>
<reference evidence="2 3" key="1">
    <citation type="submission" date="2019-06" db="EMBL/GenBank/DDBJ databases">
        <title>Sequencing the genomes of 1000 actinobacteria strains.</title>
        <authorList>
            <person name="Klenk H.-P."/>
        </authorList>
    </citation>
    <scope>NUCLEOTIDE SEQUENCE [LARGE SCALE GENOMIC DNA]</scope>
    <source>
        <strain evidence="2 3">DSM 18031</strain>
    </source>
</reference>
<comment type="caution">
    <text evidence="2">The sequence shown here is derived from an EMBL/GenBank/DDBJ whole genome shotgun (WGS) entry which is preliminary data.</text>
</comment>
<keyword evidence="3" id="KW-1185">Reference proteome</keyword>
<proteinExistence type="predicted"/>
<evidence type="ECO:0000313" key="3">
    <source>
        <dbReference type="Proteomes" id="UP000318331"/>
    </source>
</evidence>